<evidence type="ECO:0008006" key="3">
    <source>
        <dbReference type="Google" id="ProtNLM"/>
    </source>
</evidence>
<dbReference type="Pfam" id="PF12787">
    <property type="entry name" value="EcsC"/>
    <property type="match status" value="1"/>
</dbReference>
<dbReference type="Proteomes" id="UP000252355">
    <property type="component" value="Unassembled WGS sequence"/>
</dbReference>
<dbReference type="InterPro" id="IPR024787">
    <property type="entry name" value="EcsC"/>
</dbReference>
<name>A0A367ZPM6_9BACT</name>
<protein>
    <recommendedName>
        <fullName evidence="3">STAPHYLOLYTIC protease PREPROENZYME LASA</fullName>
    </recommendedName>
</protein>
<dbReference type="AlphaFoldDB" id="A0A367ZPM6"/>
<organism evidence="1 2">
    <name type="scientific">Candidatus Ozemobacter sibiricus</name>
    <dbReference type="NCBI Taxonomy" id="2268124"/>
    <lineage>
        <taxon>Bacteria</taxon>
        <taxon>Candidatus Ozemobacteria</taxon>
        <taxon>Candidatus Ozemobacterales</taxon>
        <taxon>Candidatus Ozemobacteraceae</taxon>
        <taxon>Candidatus Ozemobacter</taxon>
    </lineage>
</organism>
<accession>A0A367ZPM6</accession>
<reference evidence="1 2" key="1">
    <citation type="submission" date="2018-05" db="EMBL/GenBank/DDBJ databases">
        <title>A metagenomic window into the 2 km-deep terrestrial subsurface aquifer revealed taxonomically and functionally diverse microbial community comprising novel uncultured bacterial lineages.</title>
        <authorList>
            <person name="Kadnikov V.V."/>
            <person name="Mardanov A.V."/>
            <person name="Beletsky A.V."/>
            <person name="Banks D."/>
            <person name="Pimenov N.V."/>
            <person name="Frank Y.A."/>
            <person name="Karnachuk O.V."/>
            <person name="Ravin N.V."/>
        </authorList>
    </citation>
    <scope>NUCLEOTIDE SEQUENCE [LARGE SCALE GENOMIC DNA]</scope>
    <source>
        <strain evidence="1">BY5</strain>
    </source>
</reference>
<comment type="caution">
    <text evidence="1">The sequence shown here is derived from an EMBL/GenBank/DDBJ whole genome shotgun (WGS) entry which is preliminary data.</text>
</comment>
<evidence type="ECO:0000313" key="1">
    <source>
        <dbReference type="EMBL" id="RCK79996.1"/>
    </source>
</evidence>
<sequence length="282" mass="30223">MDSRHGDYEQQQIRAIEEWEDRPPSHLARAVGFFSAPLTWAAKQVVPEPTMEQALNAAFTAASAVSGSDDLLQEAKALGFTATAVTDFRDAPLHVSDCLVASVTRWAKGLAGAEGAVTGMTGILGLTADIPALIILAIRTIRKIGYCYGFDTARDEERPFVLHCLSAGAANGVEEKKAAIAAAMELRNVLDQPAETALKKTESEILSREAFAAAVRNLAKQLCINLARRKAAQVIPVVGGGIGAAMNVLFITDVAEAAHRLYQKRRLECQTIDATRAPVAQR</sequence>
<dbReference type="PANTHER" id="PTHR41260">
    <property type="entry name" value="PROTEIN ECSC"/>
    <property type="match status" value="1"/>
</dbReference>
<gene>
    <name evidence="1" type="ORF">OZSIB_3865</name>
</gene>
<dbReference type="PANTHER" id="PTHR41260:SF1">
    <property type="entry name" value="PROTEIN ECSC"/>
    <property type="match status" value="1"/>
</dbReference>
<dbReference type="EMBL" id="QOQW01000009">
    <property type="protein sequence ID" value="RCK79996.1"/>
    <property type="molecule type" value="Genomic_DNA"/>
</dbReference>
<proteinExistence type="predicted"/>
<evidence type="ECO:0000313" key="2">
    <source>
        <dbReference type="Proteomes" id="UP000252355"/>
    </source>
</evidence>